<evidence type="ECO:0000313" key="2">
    <source>
        <dbReference type="EMBL" id="MBA8825569.1"/>
    </source>
</evidence>
<dbReference type="PROSITE" id="PS51257">
    <property type="entry name" value="PROKAR_LIPOPROTEIN"/>
    <property type="match status" value="1"/>
</dbReference>
<sequence length="183" mass="20373">MRVLRRARRLYGASPSHLFVLAACFALVVYAVSHLVENPSFTRMVSWFVVAVIAHDLVLFPGYALGDRLLTAGSTVLRRVRWRLPFSPVNHLRVPILGSGLLLLLFFPGIIEQGSVWYRAATGQTQEPFSQRWLLITAVMFGASALVYALRVGIAYWPETKAGLARLKKKIGAALGRRDPGRE</sequence>
<feature type="transmembrane region" description="Helical" evidence="1">
    <location>
        <begin position="91"/>
        <end position="111"/>
    </location>
</feature>
<feature type="transmembrane region" description="Helical" evidence="1">
    <location>
        <begin position="44"/>
        <end position="70"/>
    </location>
</feature>
<organism evidence="2 3">
    <name type="scientific">Halosaccharopolyspora lacisalsi</name>
    <dbReference type="NCBI Taxonomy" id="1000566"/>
    <lineage>
        <taxon>Bacteria</taxon>
        <taxon>Bacillati</taxon>
        <taxon>Actinomycetota</taxon>
        <taxon>Actinomycetes</taxon>
        <taxon>Pseudonocardiales</taxon>
        <taxon>Pseudonocardiaceae</taxon>
        <taxon>Halosaccharopolyspora</taxon>
    </lineage>
</organism>
<keyword evidence="1" id="KW-1133">Transmembrane helix</keyword>
<evidence type="ECO:0000256" key="1">
    <source>
        <dbReference type="SAM" id="Phobius"/>
    </source>
</evidence>
<keyword evidence="1" id="KW-0472">Membrane</keyword>
<comment type="caution">
    <text evidence="2">The sequence shown here is derived from an EMBL/GenBank/DDBJ whole genome shotgun (WGS) entry which is preliminary data.</text>
</comment>
<dbReference type="EMBL" id="JACGWZ010000004">
    <property type="protein sequence ID" value="MBA8825569.1"/>
    <property type="molecule type" value="Genomic_DNA"/>
</dbReference>
<protein>
    <recommendedName>
        <fullName evidence="4">Lipoprotein</fullName>
    </recommendedName>
</protein>
<gene>
    <name evidence="2" type="ORF">FHX42_002935</name>
</gene>
<dbReference type="AlphaFoldDB" id="A0A839DXW3"/>
<reference evidence="2 3" key="1">
    <citation type="submission" date="2020-07" db="EMBL/GenBank/DDBJ databases">
        <title>Sequencing the genomes of 1000 actinobacteria strains.</title>
        <authorList>
            <person name="Klenk H.-P."/>
        </authorList>
    </citation>
    <scope>NUCLEOTIDE SEQUENCE [LARGE SCALE GENOMIC DNA]</scope>
    <source>
        <strain evidence="2 3">DSM 45975</strain>
    </source>
</reference>
<dbReference type="Proteomes" id="UP000569329">
    <property type="component" value="Unassembled WGS sequence"/>
</dbReference>
<accession>A0A839DXW3</accession>
<evidence type="ECO:0000313" key="3">
    <source>
        <dbReference type="Proteomes" id="UP000569329"/>
    </source>
</evidence>
<feature type="transmembrane region" description="Helical" evidence="1">
    <location>
        <begin position="131"/>
        <end position="150"/>
    </location>
</feature>
<keyword evidence="3" id="KW-1185">Reference proteome</keyword>
<evidence type="ECO:0008006" key="4">
    <source>
        <dbReference type="Google" id="ProtNLM"/>
    </source>
</evidence>
<dbReference type="RefSeq" id="WP_220480368.1">
    <property type="nucleotide sequence ID" value="NZ_JACGWZ010000004.1"/>
</dbReference>
<proteinExistence type="predicted"/>
<keyword evidence="1" id="KW-0812">Transmembrane</keyword>
<feature type="transmembrane region" description="Helical" evidence="1">
    <location>
        <begin position="12"/>
        <end position="32"/>
    </location>
</feature>
<name>A0A839DXW3_9PSEU</name>